<accession>A0A8T2IR56</accession>
<evidence type="ECO:0000256" key="15">
    <source>
        <dbReference type="ARBA" id="ARBA00023136"/>
    </source>
</evidence>
<protein>
    <recommendedName>
        <fullName evidence="5">RING-type E3 ubiquitin transferase</fullName>
        <ecNumber evidence="5">2.3.2.27</ecNumber>
    </recommendedName>
</protein>
<keyword evidence="11" id="KW-0833">Ubl conjugation pathway</keyword>
<evidence type="ECO:0000256" key="12">
    <source>
        <dbReference type="ARBA" id="ARBA00022833"/>
    </source>
</evidence>
<evidence type="ECO:0000256" key="1">
    <source>
        <dbReference type="ARBA" id="ARBA00000900"/>
    </source>
</evidence>
<evidence type="ECO:0000256" key="2">
    <source>
        <dbReference type="ARBA" id="ARBA00004585"/>
    </source>
</evidence>
<comment type="subunit">
    <text evidence="17">Component of the PEX2-PEX10-PEX12 retrotranslocation channel.</text>
</comment>
<comment type="subcellular location">
    <subcellularLocation>
        <location evidence="2">Peroxisome membrane</location>
        <topology evidence="2">Multi-pass membrane protein</topology>
    </subcellularLocation>
</comment>
<dbReference type="OrthoDB" id="6270329at2759"/>
<dbReference type="EMBL" id="JAACNH010000008">
    <property type="protein sequence ID" value="KAG8434253.1"/>
    <property type="molecule type" value="Genomic_DNA"/>
</dbReference>
<keyword evidence="9" id="KW-0479">Metal-binding</keyword>
<keyword evidence="16" id="KW-0576">Peroxisome</keyword>
<dbReference type="GO" id="GO:0061630">
    <property type="term" value="F:ubiquitin protein ligase activity"/>
    <property type="evidence" value="ECO:0007669"/>
    <property type="project" value="UniProtKB-EC"/>
</dbReference>
<keyword evidence="13" id="KW-0653">Protein transport</keyword>
<dbReference type="Pfam" id="PF04757">
    <property type="entry name" value="Pex2_Pex12"/>
    <property type="match status" value="1"/>
</dbReference>
<keyword evidence="20" id="KW-1185">Reference proteome</keyword>
<evidence type="ECO:0000259" key="18">
    <source>
        <dbReference type="Pfam" id="PF04757"/>
    </source>
</evidence>
<proteinExistence type="inferred from homology"/>
<reference evidence="19" key="1">
    <citation type="thesis" date="2020" institute="ProQuest LLC" country="789 East Eisenhower Parkway, Ann Arbor, MI, USA">
        <title>Comparative Genomics and Chromosome Evolution.</title>
        <authorList>
            <person name="Mudd A.B."/>
        </authorList>
    </citation>
    <scope>NUCLEOTIDE SEQUENCE</scope>
    <source>
        <strain evidence="19">Female2</strain>
        <tissue evidence="19">Blood</tissue>
    </source>
</reference>
<dbReference type="Proteomes" id="UP000812440">
    <property type="component" value="Chromosome 7"/>
</dbReference>
<comment type="catalytic activity">
    <reaction evidence="1">
        <text>S-ubiquitinyl-[E2 ubiquitin-conjugating enzyme]-L-cysteine + [acceptor protein]-L-lysine = [E2 ubiquitin-conjugating enzyme]-L-cysteine + N(6)-ubiquitinyl-[acceptor protein]-L-lysine.</text>
        <dbReference type="EC" id="2.3.2.27"/>
    </reaction>
</comment>
<keyword evidence="10" id="KW-0863">Zinc-finger</keyword>
<dbReference type="PANTHER" id="PTHR23350:SF0">
    <property type="entry name" value="PEROXISOME BIOGENESIS FACTOR 10"/>
    <property type="match status" value="1"/>
</dbReference>
<evidence type="ECO:0000256" key="7">
    <source>
        <dbReference type="ARBA" id="ARBA00022679"/>
    </source>
</evidence>
<dbReference type="GO" id="GO:0008270">
    <property type="term" value="F:zinc ion binding"/>
    <property type="evidence" value="ECO:0007669"/>
    <property type="project" value="UniProtKB-KW"/>
</dbReference>
<dbReference type="InterPro" id="IPR025654">
    <property type="entry name" value="PEX2/10"/>
</dbReference>
<evidence type="ECO:0000313" key="19">
    <source>
        <dbReference type="EMBL" id="KAG8434253.1"/>
    </source>
</evidence>
<dbReference type="PANTHER" id="PTHR23350">
    <property type="entry name" value="PEROXISOME ASSEMBLY PROTEIN 10"/>
    <property type="match status" value="1"/>
</dbReference>
<evidence type="ECO:0000256" key="10">
    <source>
        <dbReference type="ARBA" id="ARBA00022771"/>
    </source>
</evidence>
<evidence type="ECO:0000256" key="17">
    <source>
        <dbReference type="ARBA" id="ARBA00034520"/>
    </source>
</evidence>
<keyword evidence="6" id="KW-0813">Transport</keyword>
<evidence type="ECO:0000256" key="14">
    <source>
        <dbReference type="ARBA" id="ARBA00022989"/>
    </source>
</evidence>
<dbReference type="GO" id="GO:0016558">
    <property type="term" value="P:protein import into peroxisome matrix"/>
    <property type="evidence" value="ECO:0007669"/>
    <property type="project" value="InterPro"/>
</dbReference>
<evidence type="ECO:0000256" key="3">
    <source>
        <dbReference type="ARBA" id="ARBA00004906"/>
    </source>
</evidence>
<feature type="domain" description="Pex N-terminal" evidence="18">
    <location>
        <begin position="23"/>
        <end position="203"/>
    </location>
</feature>
<evidence type="ECO:0000313" key="20">
    <source>
        <dbReference type="Proteomes" id="UP000812440"/>
    </source>
</evidence>
<evidence type="ECO:0000256" key="11">
    <source>
        <dbReference type="ARBA" id="ARBA00022786"/>
    </source>
</evidence>
<dbReference type="EC" id="2.3.2.27" evidence="5"/>
<name>A0A8T2IR56_9PIPI</name>
<evidence type="ECO:0000256" key="13">
    <source>
        <dbReference type="ARBA" id="ARBA00022927"/>
    </source>
</evidence>
<comment type="pathway">
    <text evidence="3">Protein modification; protein ubiquitination.</text>
</comment>
<keyword evidence="14" id="KW-1133">Transmembrane helix</keyword>
<keyword evidence="8" id="KW-0812">Transmembrane</keyword>
<evidence type="ECO:0000256" key="16">
    <source>
        <dbReference type="ARBA" id="ARBA00023140"/>
    </source>
</evidence>
<evidence type="ECO:0000256" key="9">
    <source>
        <dbReference type="ARBA" id="ARBA00022723"/>
    </source>
</evidence>
<keyword evidence="7" id="KW-0808">Transferase</keyword>
<dbReference type="AlphaFoldDB" id="A0A8T2IR56"/>
<dbReference type="GO" id="GO:0005778">
    <property type="term" value="C:peroxisomal membrane"/>
    <property type="evidence" value="ECO:0007669"/>
    <property type="project" value="UniProtKB-SubCell"/>
</dbReference>
<dbReference type="InterPro" id="IPR006845">
    <property type="entry name" value="Pex_N"/>
</dbReference>
<keyword evidence="12" id="KW-0862">Zinc</keyword>
<keyword evidence="15" id="KW-0472">Membrane</keyword>
<gene>
    <name evidence="19" type="ORF">GDO86_012576</name>
</gene>
<comment type="caution">
    <text evidence="19">The sequence shown here is derived from an EMBL/GenBank/DDBJ whole genome shotgun (WGS) entry which is preliminary data.</text>
</comment>
<evidence type="ECO:0000256" key="5">
    <source>
        <dbReference type="ARBA" id="ARBA00012483"/>
    </source>
</evidence>
<sequence length="256" mass="29602">MAFSSANKPQLIRSSQKDDLFLGSLRNQAHEVYQAFAGAKKWLQWRKEIELFCDLAYYCMTTFSGYQTLGEEYVNIVQVDSSKRKVPSWYQCAVLICCHTLLPYLLDKELVRLEHELQIDTDGVRLSHSGLSSGLHRRSWMRKWIHRKISALSEQQKKTMIKTVYVVRQSIAFLRRLHLAIFYMNGVFYHISKRITGINYGPSHCFISFCFSGFSLATSSRDKRLSKNGNSTAVCPTREHHHMRNLINAIQNVPCA</sequence>
<comment type="similarity">
    <text evidence="4">Belongs to the pex2/pex10/pex12 family.</text>
</comment>
<organism evidence="19 20">
    <name type="scientific">Hymenochirus boettgeri</name>
    <name type="common">Congo dwarf clawed frog</name>
    <dbReference type="NCBI Taxonomy" id="247094"/>
    <lineage>
        <taxon>Eukaryota</taxon>
        <taxon>Metazoa</taxon>
        <taxon>Chordata</taxon>
        <taxon>Craniata</taxon>
        <taxon>Vertebrata</taxon>
        <taxon>Euteleostomi</taxon>
        <taxon>Amphibia</taxon>
        <taxon>Batrachia</taxon>
        <taxon>Anura</taxon>
        <taxon>Pipoidea</taxon>
        <taxon>Pipidae</taxon>
        <taxon>Pipinae</taxon>
        <taxon>Hymenochirus</taxon>
    </lineage>
</organism>
<evidence type="ECO:0000256" key="4">
    <source>
        <dbReference type="ARBA" id="ARBA00008704"/>
    </source>
</evidence>
<evidence type="ECO:0000256" key="8">
    <source>
        <dbReference type="ARBA" id="ARBA00022692"/>
    </source>
</evidence>
<evidence type="ECO:0000256" key="6">
    <source>
        <dbReference type="ARBA" id="ARBA00022448"/>
    </source>
</evidence>